<keyword evidence="2" id="KW-0653">Protein transport</keyword>
<dbReference type="RefSeq" id="WP_363800820.1">
    <property type="nucleotide sequence ID" value="NZ_CP159925.1"/>
</dbReference>
<evidence type="ECO:0008006" key="6">
    <source>
        <dbReference type="Google" id="ProtNLM"/>
    </source>
</evidence>
<dbReference type="InterPro" id="IPR011049">
    <property type="entry name" value="Serralysin-like_metalloprot_C"/>
</dbReference>
<feature type="domain" description="Trimeric autotransporter adhesin YadA-like stalk" evidence="4">
    <location>
        <begin position="1377"/>
        <end position="1407"/>
    </location>
</feature>
<dbReference type="GO" id="GO:0015031">
    <property type="term" value="P:protein transport"/>
    <property type="evidence" value="ECO:0007669"/>
    <property type="project" value="UniProtKB-KW"/>
</dbReference>
<organism evidence="5">
    <name type="scientific">Lysobacter firmicutimachus</name>
    <dbReference type="NCBI Taxonomy" id="1792846"/>
    <lineage>
        <taxon>Bacteria</taxon>
        <taxon>Pseudomonadati</taxon>
        <taxon>Pseudomonadota</taxon>
        <taxon>Gammaproteobacteria</taxon>
        <taxon>Lysobacterales</taxon>
        <taxon>Lysobacteraceae</taxon>
        <taxon>Lysobacter</taxon>
    </lineage>
</organism>
<feature type="domain" description="Trimeric autotransporter adhesin YadA-like head" evidence="3">
    <location>
        <begin position="1309"/>
        <end position="1335"/>
    </location>
</feature>
<feature type="domain" description="Trimeric autotransporter adhesin YadA-like head" evidence="3">
    <location>
        <begin position="1689"/>
        <end position="1713"/>
    </location>
</feature>
<feature type="domain" description="Trimeric autotransporter adhesin YadA-like stalk" evidence="4">
    <location>
        <begin position="468"/>
        <end position="508"/>
    </location>
</feature>
<dbReference type="Pfam" id="PF05658">
    <property type="entry name" value="YadA_head"/>
    <property type="match status" value="10"/>
</dbReference>
<feature type="domain" description="Trimeric autotransporter adhesin YadA-like stalk" evidence="4">
    <location>
        <begin position="356"/>
        <end position="396"/>
    </location>
</feature>
<dbReference type="Gene3D" id="1.20.5.170">
    <property type="match status" value="4"/>
</dbReference>
<evidence type="ECO:0000256" key="2">
    <source>
        <dbReference type="ARBA" id="ARBA00022927"/>
    </source>
</evidence>
<name>A0AAU8N1H5_9GAMM</name>
<dbReference type="EMBL" id="CP159925">
    <property type="protein sequence ID" value="XCO77466.1"/>
    <property type="molecule type" value="Genomic_DNA"/>
</dbReference>
<feature type="domain" description="Trimeric autotransporter adhesin YadA-like head" evidence="3">
    <location>
        <begin position="144"/>
        <end position="168"/>
    </location>
</feature>
<feature type="domain" description="Trimeric autotransporter adhesin YadA-like head" evidence="3">
    <location>
        <begin position="972"/>
        <end position="998"/>
    </location>
</feature>
<feature type="domain" description="Trimeric autotransporter adhesin YadA-like stalk" evidence="4">
    <location>
        <begin position="1052"/>
        <end position="1084"/>
    </location>
</feature>
<dbReference type="SUPFAM" id="SSF54523">
    <property type="entry name" value="Pili subunits"/>
    <property type="match status" value="1"/>
</dbReference>
<dbReference type="Pfam" id="PF05662">
    <property type="entry name" value="YadA_stalk"/>
    <property type="match status" value="14"/>
</dbReference>
<dbReference type="CDD" id="cd12820">
    <property type="entry name" value="LbR_YadA-like"/>
    <property type="match status" value="1"/>
</dbReference>
<feature type="domain" description="Trimeric autotransporter adhesin YadA-like stalk" evidence="4">
    <location>
        <begin position="1582"/>
        <end position="1619"/>
    </location>
</feature>
<accession>A0AAU8N1H5</accession>
<dbReference type="InterPro" id="IPR018247">
    <property type="entry name" value="EF_Hand_1_Ca_BS"/>
</dbReference>
<feature type="domain" description="Trimeric autotransporter adhesin YadA-like head" evidence="3">
    <location>
        <begin position="874"/>
        <end position="900"/>
    </location>
</feature>
<feature type="domain" description="Trimeric autotransporter adhesin YadA-like head" evidence="3">
    <location>
        <begin position="1509"/>
        <end position="1535"/>
    </location>
</feature>
<evidence type="ECO:0000256" key="1">
    <source>
        <dbReference type="ARBA" id="ARBA00022448"/>
    </source>
</evidence>
<dbReference type="Gene3D" id="6.20.50.100">
    <property type="match status" value="4"/>
</dbReference>
<dbReference type="Gene3D" id="2.150.10.10">
    <property type="entry name" value="Serralysin-like metalloprotease, C-terminal"/>
    <property type="match status" value="4"/>
</dbReference>
<dbReference type="PROSITE" id="PS00018">
    <property type="entry name" value="EF_HAND_1"/>
    <property type="match status" value="1"/>
</dbReference>
<dbReference type="GO" id="GO:0019867">
    <property type="term" value="C:outer membrane"/>
    <property type="evidence" value="ECO:0007669"/>
    <property type="project" value="InterPro"/>
</dbReference>
<dbReference type="Gene3D" id="4.10.80.270">
    <property type="match status" value="2"/>
</dbReference>
<feature type="domain" description="Trimeric autotransporter adhesin YadA-like head" evidence="3">
    <location>
        <begin position="174"/>
        <end position="198"/>
    </location>
</feature>
<evidence type="ECO:0000259" key="4">
    <source>
        <dbReference type="Pfam" id="PF05662"/>
    </source>
</evidence>
<dbReference type="Gene3D" id="2.20.70.140">
    <property type="match status" value="4"/>
</dbReference>
<dbReference type="InterPro" id="IPR045584">
    <property type="entry name" value="Pilin-like"/>
</dbReference>
<dbReference type="InterPro" id="IPR008640">
    <property type="entry name" value="Adhesin_Head_dom"/>
</dbReference>
<dbReference type="Gene3D" id="6.10.250.2040">
    <property type="match status" value="2"/>
</dbReference>
<feature type="domain" description="Trimeric autotransporter adhesin YadA-like stalk" evidence="4">
    <location>
        <begin position="580"/>
        <end position="620"/>
    </location>
</feature>
<feature type="domain" description="Trimeric autotransporter adhesin YadA-like stalk" evidence="4">
    <location>
        <begin position="792"/>
        <end position="835"/>
    </location>
</feature>
<feature type="domain" description="Trimeric autotransporter adhesin YadA-like stalk" evidence="4">
    <location>
        <begin position="1451"/>
        <end position="1483"/>
    </location>
</feature>
<feature type="domain" description="Trimeric autotransporter adhesin YadA-like stalk" evidence="4">
    <location>
        <begin position="692"/>
        <end position="731"/>
    </location>
</feature>
<feature type="domain" description="Trimeric autotransporter adhesin YadA-like stalk" evidence="4">
    <location>
        <begin position="1110"/>
        <end position="1147"/>
    </location>
</feature>
<feature type="domain" description="Trimeric autotransporter adhesin YadA-like head" evidence="3">
    <location>
        <begin position="930"/>
        <end position="955"/>
    </location>
</feature>
<feature type="domain" description="Trimeric autotransporter adhesin YadA-like head" evidence="3">
    <location>
        <begin position="905"/>
        <end position="928"/>
    </location>
</feature>
<dbReference type="InterPro" id="IPR008635">
    <property type="entry name" value="Coiled_stalk_dom"/>
</dbReference>
<gene>
    <name evidence="5" type="ORF">ABU614_08880</name>
</gene>
<feature type="domain" description="Trimeric autotransporter adhesin YadA-like stalk" evidence="4">
    <location>
        <begin position="1775"/>
        <end position="1811"/>
    </location>
</feature>
<protein>
    <recommendedName>
        <fullName evidence="6">Autotransporter adhesin</fullName>
    </recommendedName>
</protein>
<proteinExistence type="predicted"/>
<keyword evidence="1" id="KW-0813">Transport</keyword>
<dbReference type="Gene3D" id="2.60.40.4050">
    <property type="match status" value="2"/>
</dbReference>
<dbReference type="SUPFAM" id="SSF101967">
    <property type="entry name" value="Adhesin YadA, collagen-binding domain"/>
    <property type="match status" value="10"/>
</dbReference>
<sequence length="1904" mass="183696">MTTAAAEGGVAIGNNSESSAVGAVAIGGSNSGTTAGARSAGTNAIALGVQSSVVAGATSGVAIGRGATVNGEHGIAQGDGAVSGAIGRNVAIGSASNANGGTAAGGAVAIGRQQTASGNGAVAIGDPNTATGTGAVAVGADNTATGQGAVALGNANSASGPGAVALGNVSSAGAAGAVALGDGASANIARSVALGSGSATAAAVGTASTTIRGTNYNFAGTAPTSTVSVGTAGSERTVTNVAAGRLSATSTDAVNGSQLFATNQAVQAAGAGFVVTAQGANGTNVDPSESVDLRNGDGNIVVSKTTADNNVNFDLADDITVTSVTAGNSRLDNNGLTITGGPSVTAAGVNAGNRVITNVAAGVAGTDAVNKSQLDAVGATASAGFNVSAQGANATNVAPGETVDLKNTDGNIAVSKTGADDSVSFDLADDITVTSVTAGNSRFDNNGLTIAGGPSVTAAGIDAGNRVVTNVAAGVAGTDAVNKSQLDAVGATASAGFNVSAQGANATNVAPGETVDLKNTDGNIAVSKTGADDSVSFDLADDITVTSVTAGNSRFDNNGLTIAGGPSVTATGIDAGNRVITNVAAGVAGTDAVNKSQLDAVGATASAGFNVSAQGANATNVAPGETVDLKNTDGNIAVSKTGADDSVNFDLADDITVTSVTAGNSRLDNNGLTITGGPSVTATGIDAGSRVVSNVAAGVAGTDAVNKSQLDAVAGGATTQGLNFTGNDNAAGDVHRDLGQTLSIRGDAATTGSYSGANLKTVTDPATGAIQLQLAESPKFGSVVVNAGGSGKISGVTAADLSAASTEAVNGSQLLQTNQDVAALGTRVTANEADIAALNAVVGPTDQAYQNANGHGVRYVRTNDTGLPESDAFATGANSTAIGYNAQASAEETLAVGENSVANQLSAMAVGSGAQATGEYAIAFGDNARASGQHSLSVGDESQATAAHAMAVGTAATASGALATTVGTFSEASGFRSTALGNEAAATADSATAIGMNSRASHAGSVALGADSVADGATLGNAAYVPPASTYAVAGTAPAGEVSVGGASSKRRLTNVAAGADDTDAANISQLKAVDSKITALGQDSLLWDPTANGGAGAYNANHGGTGPNKIVNVAPADLSATSADAVNGSQLFQTNQNVAALDGRMTTAEGNITNLDNRVTNVEGQMSSLGQDALKWDPAANGGAGAYNANHGGSGPNKIVNVAPADLSAASTDAVNGSQLFQTNQNVAALDGRMTAAEGDIANLDNRVTTNEGAITDLDNRVTTNEGDITNLKNQIGPTDPAYLQQNGRGTRYARTNDTGLPEDDAHAQAAGSTALGYNAVSSAADAVAIGRNAQVSHAGSVALGAGSVANGSTLGNAAYLVGGAATGEVNVGNRRVTGVAAGAEDSDAVNVAQLKAVSTSAAQAEQRAVKYDWTDSNGNGQIDPGEVDFSKATLAGPASSDGGVTGGTRLSNVAQGAVSATSTDAVNGAQLYAVAGQNDATYISQNGRGLRYARSNDTGLAEADAHAQAVGSSAVGYNATASAGNAVAVGRDSVAGHANSVALGAGSATTVGAQSGYNGAYVGASNSTGQVHVGGRTVGGVAAGTAADDAVNVAQLQAGVSDAVSQANSYTDARVNQVAGTVAQYDNRIGAVEGDVADVKNGSAGLFRVSQDNTAAPTASGANASAGGAGAVASGNASTALGSGAAASANNAVALGAGSVANQDNTVSVGSVGGERRVTNVAAGVADTDAVNVSQLKGFTTGGIQYDKNADGSNNTNSLTFNPNGSGQTTLRNVAAGTAPTDAANVGQVQAGVRDAVVQANSYTDNQVATVRNDVWKLNGDVRRLERDMHAGIATAIAIKPAPYVAGRTTYYAGFGAYKSEAAFGVSLRHTADSGRWSVEGGASSNSDGIGAYIGISGVLGD</sequence>
<feature type="domain" description="Trimeric autotransporter adhesin YadA-like stalk" evidence="4">
    <location>
        <begin position="238"/>
        <end position="275"/>
    </location>
</feature>
<reference evidence="5" key="1">
    <citation type="submission" date="2024-06" db="EMBL/GenBank/DDBJ databases">
        <authorList>
            <person name="Li S."/>
        </authorList>
    </citation>
    <scope>NUCLEOTIDE SEQUENCE</scope>
    <source>
        <strain evidence="5">SR10</strain>
    </source>
</reference>
<feature type="domain" description="Trimeric autotransporter adhesin YadA-like stalk" evidence="4">
    <location>
        <begin position="1719"/>
        <end position="1759"/>
    </location>
</feature>
<feature type="domain" description="Trimeric autotransporter adhesin YadA-like stalk" evidence="4">
    <location>
        <begin position="1199"/>
        <end position="1231"/>
    </location>
</feature>
<feature type="domain" description="Trimeric autotransporter adhesin YadA-like head" evidence="3">
    <location>
        <begin position="116"/>
        <end position="141"/>
    </location>
</feature>
<evidence type="ECO:0000259" key="3">
    <source>
        <dbReference type="Pfam" id="PF05658"/>
    </source>
</evidence>
<evidence type="ECO:0000313" key="5">
    <source>
        <dbReference type="EMBL" id="XCO77466.1"/>
    </source>
</evidence>
<dbReference type="Gene3D" id="1.20.5.2280">
    <property type="match status" value="3"/>
</dbReference>